<dbReference type="Proteomes" id="UP001078573">
    <property type="component" value="Unassembled WGS sequence"/>
</dbReference>
<name>A0A9Q4E6R9_BACSC</name>
<comment type="caution">
    <text evidence="2">The sequence shown here is derived from an EMBL/GenBank/DDBJ whole genome shotgun (WGS) entry which is preliminary data.</text>
</comment>
<feature type="non-terminal residue" evidence="2">
    <location>
        <position position="130"/>
    </location>
</feature>
<evidence type="ECO:0000313" key="3">
    <source>
        <dbReference type="Proteomes" id="UP001078573"/>
    </source>
</evidence>
<dbReference type="PANTHER" id="PTHR43767:SF10">
    <property type="entry name" value="SURFACTIN SYNTHASE SUBUNIT 1"/>
    <property type="match status" value="1"/>
</dbReference>
<feature type="non-terminal residue" evidence="2">
    <location>
        <position position="1"/>
    </location>
</feature>
<organism evidence="2 3">
    <name type="scientific">Bacillus spizizenii</name>
    <name type="common">Bacillus subtilis subsp. spizizenii</name>
    <dbReference type="NCBI Taxonomy" id="96241"/>
    <lineage>
        <taxon>Bacteria</taxon>
        <taxon>Bacillati</taxon>
        <taxon>Bacillota</taxon>
        <taxon>Bacilli</taxon>
        <taxon>Bacillales</taxon>
        <taxon>Bacillaceae</taxon>
        <taxon>Bacillus</taxon>
    </lineage>
</organism>
<evidence type="ECO:0000259" key="1">
    <source>
        <dbReference type="Pfam" id="PF00501"/>
    </source>
</evidence>
<dbReference type="SUPFAM" id="SSF56801">
    <property type="entry name" value="Acetyl-CoA synthetase-like"/>
    <property type="match status" value="1"/>
</dbReference>
<evidence type="ECO:0000313" key="2">
    <source>
        <dbReference type="EMBL" id="MCY8458587.1"/>
    </source>
</evidence>
<dbReference type="InterPro" id="IPR050237">
    <property type="entry name" value="ATP-dep_AMP-bd_enzyme"/>
</dbReference>
<reference evidence="2" key="1">
    <citation type="submission" date="2022-02" db="EMBL/GenBank/DDBJ databases">
        <title>Crop Bioprotection Bacillus Genome Sequencing.</title>
        <authorList>
            <person name="Dunlap C."/>
        </authorList>
    </citation>
    <scope>NUCLEOTIDE SEQUENCE</scope>
    <source>
        <strain evidence="2">WR1O2A-53</strain>
    </source>
</reference>
<protein>
    <submittedName>
        <fullName evidence="2">AMP-binding protein</fullName>
    </submittedName>
</protein>
<dbReference type="EMBL" id="JALAPQ010000022">
    <property type="protein sequence ID" value="MCY8458587.1"/>
    <property type="molecule type" value="Genomic_DNA"/>
</dbReference>
<dbReference type="AlphaFoldDB" id="A0A9Q4E6R9"/>
<sequence>VIDEAIRLDIVRLNDYFETNGVTITFLPTQLAEQFMELENTSLRVLLTGGDKLKRAVKQPYTLVNNYGPTENTVVATSTEINPEEGSLSIGQAIANTRVYILGEGNQVQPEGVAGELCVAGRGLARGYLN</sequence>
<proteinExistence type="predicted"/>
<feature type="domain" description="AMP-dependent synthetase/ligase" evidence="1">
    <location>
        <begin position="3"/>
        <end position="129"/>
    </location>
</feature>
<dbReference type="InterPro" id="IPR000873">
    <property type="entry name" value="AMP-dep_synth/lig_dom"/>
</dbReference>
<gene>
    <name evidence="2" type="ORF">MOC89_17140</name>
</gene>
<dbReference type="PANTHER" id="PTHR43767">
    <property type="entry name" value="LONG-CHAIN-FATTY-ACID--COA LIGASE"/>
    <property type="match status" value="1"/>
</dbReference>
<dbReference type="Gene3D" id="2.30.38.10">
    <property type="entry name" value="Luciferase, Domain 3"/>
    <property type="match status" value="1"/>
</dbReference>
<accession>A0A9Q4E6R9</accession>
<dbReference type="Pfam" id="PF00501">
    <property type="entry name" value="AMP-binding"/>
    <property type="match status" value="1"/>
</dbReference>
<dbReference type="Gene3D" id="3.40.50.980">
    <property type="match status" value="1"/>
</dbReference>